<feature type="domain" description="Heterokaryon incompatibility" evidence="1">
    <location>
        <begin position="302"/>
        <end position="456"/>
    </location>
</feature>
<dbReference type="OrthoDB" id="2958217at2759"/>
<dbReference type="HOGENOM" id="CLU_003953_5_2_1"/>
<dbReference type="Pfam" id="PF06985">
    <property type="entry name" value="HET"/>
    <property type="match status" value="1"/>
</dbReference>
<dbReference type="InterPro" id="IPR010730">
    <property type="entry name" value="HET"/>
</dbReference>
<dbReference type="AlphaFoldDB" id="A0A067SL29"/>
<gene>
    <name evidence="2" type="ORF">GALMADRAFT_229571</name>
</gene>
<proteinExistence type="predicted"/>
<evidence type="ECO:0000259" key="1">
    <source>
        <dbReference type="Pfam" id="PF06985"/>
    </source>
</evidence>
<sequence>MSQSFSLGEPAVPLQYIPHERIEPDDSWGINTSEDEGDGYFTESASERVMSTYSDTFDYEEAENIVAAWDSPTDDEGSRVIVPPLLPVPSTLAGSDDALCSVCKDLELSPDKFIIPDSEKTLRRDDFRSNDIHLGRVEDIKKKIHCPFCRLVLKALGPDVPDCEDDEPVTITVIWEVSGFRPIEDEFWHVPQIRFLRPFAQRQGGGTVNSGKLHMSPGITLLANDAPSTAKTSFVRLINDQIDIDIVQNWISICQRFHKGCCDGNPYIHDNELGDITTEIHSFRLIDVIDSCIVLPAEGCKYAALSYVWGIDPKTILRLLKENVDELQSPGSLEIVGNKERIPLTIRDAMEVTRKLGLRYLWVDSLCIVQDDDSKLGSKMEAIAKMGLVYGASDITLIAATGINAQAGIPGLRPGTRGREQLIEEISPGCRLGAKTLWQNYIWTGVYFDRGWTFQEREFSTRSLTFIGGQVVFRCKETSGWREDVVFEDYRGAYAAQTRHRDLYDPAKVWNMEALIRNYSTLSLTFEADIYHAFAAMIQYIQREFQVILYHGIPDRYFDWFLLWKPLKAQQRRTITPSWSWSAWKGEAVLDLHDWYSNNFAEVQKEIKERTWIHWYQREAHDSKACVFISAPDRDEDLEAMHARFPFDCSQKFPNPRTILDAPRYVEDTYNSKAGSGFLQFWTVSLTFRLDKPTRSDSPSRVIVFGQNDKELGTVPVQPEWETNHVPGQHEFIILCEGRDGTAYLHDKQIEDGWKYKMMLIEWHGDWAERIGISSIRKEDIFQSLGDGPTWKEIVLG</sequence>
<evidence type="ECO:0000313" key="3">
    <source>
        <dbReference type="Proteomes" id="UP000027222"/>
    </source>
</evidence>
<dbReference type="EMBL" id="KL142392">
    <property type="protein sequence ID" value="KDR71611.1"/>
    <property type="molecule type" value="Genomic_DNA"/>
</dbReference>
<accession>A0A067SL29</accession>
<dbReference type="Proteomes" id="UP000027222">
    <property type="component" value="Unassembled WGS sequence"/>
</dbReference>
<dbReference type="PANTHER" id="PTHR33112">
    <property type="entry name" value="DOMAIN PROTEIN, PUTATIVE-RELATED"/>
    <property type="match status" value="1"/>
</dbReference>
<reference evidence="3" key="1">
    <citation type="journal article" date="2014" name="Proc. Natl. Acad. Sci. U.S.A.">
        <title>Extensive sampling of basidiomycete genomes demonstrates inadequacy of the white-rot/brown-rot paradigm for wood decay fungi.</title>
        <authorList>
            <person name="Riley R."/>
            <person name="Salamov A.A."/>
            <person name="Brown D.W."/>
            <person name="Nagy L.G."/>
            <person name="Floudas D."/>
            <person name="Held B.W."/>
            <person name="Levasseur A."/>
            <person name="Lombard V."/>
            <person name="Morin E."/>
            <person name="Otillar R."/>
            <person name="Lindquist E.A."/>
            <person name="Sun H."/>
            <person name="LaButti K.M."/>
            <person name="Schmutz J."/>
            <person name="Jabbour D."/>
            <person name="Luo H."/>
            <person name="Baker S.E."/>
            <person name="Pisabarro A.G."/>
            <person name="Walton J.D."/>
            <person name="Blanchette R.A."/>
            <person name="Henrissat B."/>
            <person name="Martin F."/>
            <person name="Cullen D."/>
            <person name="Hibbett D.S."/>
            <person name="Grigoriev I.V."/>
        </authorList>
    </citation>
    <scope>NUCLEOTIDE SEQUENCE [LARGE SCALE GENOMIC DNA]</scope>
    <source>
        <strain evidence="3">CBS 339.88</strain>
    </source>
</reference>
<dbReference type="STRING" id="685588.A0A067SL29"/>
<evidence type="ECO:0000313" key="2">
    <source>
        <dbReference type="EMBL" id="KDR71611.1"/>
    </source>
</evidence>
<name>A0A067SL29_GALM3</name>
<organism evidence="2 3">
    <name type="scientific">Galerina marginata (strain CBS 339.88)</name>
    <dbReference type="NCBI Taxonomy" id="685588"/>
    <lineage>
        <taxon>Eukaryota</taxon>
        <taxon>Fungi</taxon>
        <taxon>Dikarya</taxon>
        <taxon>Basidiomycota</taxon>
        <taxon>Agaricomycotina</taxon>
        <taxon>Agaricomycetes</taxon>
        <taxon>Agaricomycetidae</taxon>
        <taxon>Agaricales</taxon>
        <taxon>Agaricineae</taxon>
        <taxon>Strophariaceae</taxon>
        <taxon>Galerina</taxon>
    </lineage>
</organism>
<protein>
    <recommendedName>
        <fullName evidence="1">Heterokaryon incompatibility domain-containing protein</fullName>
    </recommendedName>
</protein>
<dbReference type="PANTHER" id="PTHR33112:SF12">
    <property type="entry name" value="HETEROKARYON INCOMPATIBILITY DOMAIN-CONTAINING PROTEIN"/>
    <property type="match status" value="1"/>
</dbReference>
<keyword evidence="3" id="KW-1185">Reference proteome</keyword>